<dbReference type="GO" id="GO:0008237">
    <property type="term" value="F:metallopeptidase activity"/>
    <property type="evidence" value="ECO:0007669"/>
    <property type="project" value="UniProtKB-KW"/>
</dbReference>
<keyword evidence="5" id="KW-0378">Hydrolase</keyword>
<feature type="compositionally biased region" description="Polar residues" evidence="7">
    <location>
        <begin position="1518"/>
        <end position="1529"/>
    </location>
</feature>
<feature type="region of interest" description="Disordered" evidence="7">
    <location>
        <begin position="1816"/>
        <end position="1840"/>
    </location>
</feature>
<feature type="transmembrane region" description="Helical" evidence="8">
    <location>
        <begin position="346"/>
        <end position="367"/>
    </location>
</feature>
<feature type="transmembrane region" description="Helical" evidence="8">
    <location>
        <begin position="750"/>
        <end position="773"/>
    </location>
</feature>
<evidence type="ECO:0000256" key="5">
    <source>
        <dbReference type="ARBA" id="ARBA00023049"/>
    </source>
</evidence>
<dbReference type="SUPFAM" id="SSF48371">
    <property type="entry name" value="ARM repeat"/>
    <property type="match status" value="1"/>
</dbReference>
<evidence type="ECO:0000256" key="7">
    <source>
        <dbReference type="SAM" id="MobiDB-lite"/>
    </source>
</evidence>
<evidence type="ECO:0000256" key="3">
    <source>
        <dbReference type="ARBA" id="ARBA00006646"/>
    </source>
</evidence>
<dbReference type="EC" id="3.4.24.75" evidence="4"/>
<dbReference type="PANTHER" id="PTHR37813">
    <property type="entry name" value="FELS-2 PROPHAGE PROTEIN"/>
    <property type="match status" value="1"/>
</dbReference>
<keyword evidence="8" id="KW-0472">Membrane</keyword>
<dbReference type="InterPro" id="IPR011055">
    <property type="entry name" value="Dup_hybrid_motif"/>
</dbReference>
<dbReference type="GO" id="GO:0006508">
    <property type="term" value="P:proteolysis"/>
    <property type="evidence" value="ECO:0007669"/>
    <property type="project" value="UniProtKB-KW"/>
</dbReference>
<dbReference type="EMBL" id="AMSQ01000002">
    <property type="protein sequence ID" value="EKU50314.1"/>
    <property type="molecule type" value="Genomic_DNA"/>
</dbReference>
<dbReference type="InterPro" id="IPR016024">
    <property type="entry name" value="ARM-type_fold"/>
</dbReference>
<dbReference type="OrthoDB" id="28713at2"/>
<evidence type="ECO:0000259" key="9">
    <source>
        <dbReference type="Pfam" id="PF01551"/>
    </source>
</evidence>
<feature type="region of interest" description="Disordered" evidence="7">
    <location>
        <begin position="2095"/>
        <end position="2129"/>
    </location>
</feature>
<protein>
    <recommendedName>
        <fullName evidence="4">lysostaphin</fullName>
        <ecNumber evidence="4">3.4.24.75</ecNumber>
    </recommendedName>
</protein>
<evidence type="ECO:0000256" key="6">
    <source>
        <dbReference type="SAM" id="Coils"/>
    </source>
</evidence>
<dbReference type="eggNOG" id="COG1196">
    <property type="taxonomic scope" value="Bacteria"/>
</dbReference>
<comment type="caution">
    <text evidence="10">The sequence shown here is derived from an EMBL/GenBank/DDBJ whole genome shotgun (WGS) entry which is preliminary data.</text>
</comment>
<keyword evidence="5" id="KW-0482">Metalloprotease</keyword>
<sequence length="2129" mass="232606">MAGDIKGFTIDLGLDTSDIDRGMANLQRKLKTSNAQMKANLSSFKDAEESVEKYGTKIEGLNKQLTQQGRIVEKSKQKLDHLKNSQSQMSDKLEQAAKASKQAQANYKSLEKTYESMNNELKEHTNKVKEAQNTQKQMQNTVTQLSAKTKNAKGSFDVLNKEFKELKASGSASKQELTQLGNKVKEASLTYKSLSASLDSAKTDLNESKAATAQAKNELQDFKQANEGAMASAKASMQVAKKEAQSAERSYASLNREMAQLPSKIDKAEKEVYQQSFAFNVLKNKIDETNDEYDEFQRKQRGFGKMIASLGNFGDNFGKISKKVNQIGDSFRNVGYIVSGTVKGTIIANLSTIVPVAGSAVSAIAGIGGAATAAAGGAVALGGAFGIAGAGAYAMVGMSKRALTMLEDGMLKATTEVKNYQKSLKGIQQEFDALVRSNQAHIFNTMTNGINAGRHALQALKPAINEVAILTSLASQKFKDWVVNGKNMQNLFGNLNKYAPVIFNDILHSVLNFVDGTVAVVNQLFPLFKWASQGFQNMSLGFQKWANSVQGSQAIQGFVNYTKTNLPIVGSIFGNIFGGIVSLFKAFSGHSHNVLVGMQQVTETFKNWANNLAGTKEFKSFIAYLETNGPIVWQLLKNIGMVAVGVIKGLAPVGSVLLKIATAMTGVIAKATNAHPIIGALLGVFSALVGSVMVLSPQIILLTTVLKTLGVTSMLTSLKTKLLNGTLLTTVKNSRLVTGAMKAMRVAATFMLGSWGLVIAGIVGLGVALVAAYKKSETFRNIVNRAFNAVKIGVMTAVKVIKTALNGLFQLLKGNTITGANILNKILPPAAVNAIKIGIQAIRSTFMWLFNFLYTQSAIIGGYLKTFWKENGSTIISTFIKVKNIVWNTLKVLYSVIIKPLLKGIGNAFRIAFGGIKSIVINTFNGIKLIVKGGLTVISGIIKLFKGIFTGNFKLMWAGVKQIFSGAIKAIQGIVKLGFGNMVIIIKTSLKLMWNAIKTIWSIIKNIVITTVKAIWLGIKKFFGLARTVALTIFRGLGKILGTIWNGIKKVIIFAAKSIWTGIKKFFTLARQVAVSIFKGLGGILGTIWRGISRVVVAAAKFVWSGIKKWFTLARNVTLNIFKGVGSFLGKIWNGIKNTIVKAVKNIVTMVSKKWSDLLTITKYRFGKIKSFILKIWLTIKNTVIKYVSGFVNGIRKKWSDLYNYTRHKFSLLREWLIRTWTKIKVTVVKIVSSMWNGIKKIFSNLYKGTKNIFNSVRNWLYRTWNNIKNKIVAIASKMWSGIKRIFTNLYKGTRDIFGKVRNWLVSTWNSIRSKLVNIISKMWSGIKKIFLNLYKGTRDLFNRVRNWLINTWNNIKSKVTTTVSNMWKGIKRVFNNLWKGTKNIFSNLRKWLIDNWGSIKNGITGIASSLWSKVKATFNKMRDGIKNIIGKIKGTVKNMIDAVKKGINALIKGVNWVGGKLGMPKIKPLELSTGTTHTVNRKVKTASDGSLKEGTFATVGDKGPGNGPKGFRHETLESPSGRMSMTPNRDTNMFIPKGFKVHNGASTYASLHNGTLPQLSLGTVLGGGKKPKKQKDGDEAHGDAPGVMGLNTVFNTGKVAFGAAKDTGAKKLADTTANVAKAGNDVKKKVVKGSADLAAKTYSTASKGKKWLEKSVKDVMDYLENPGKLLEKVLSAFGVNFDGLNGMPLFKDMMGGAFKKLKKYAIDTFTKWMEDQSADGGDGGYIDLSKGINFGFAKTAAKAAAQGYPFPRAHHGLDINYKHDKVYSTLSGTATAKHGWNGGFGNSVWIDNGKGLQAIYGHMHKMAFNGSKKVRPGDHLGISGGDPSEDGQGAGSSTGLHLHYEMRRNGQAFDPTNWLKTNNGGGESGGKSGGKKAPSAWRSTIERAAKKMKVNPTKAQVDGIIAQIQRESGGDAGITQSTAVWDINAQTGNLAQGLLQYVPSTFDNFKVKGNGNIKSGYDQLLAFFNNSNWANDIQYGRSGWGPRGHRRFATGGLIKNAGWYNIAEGGYPEWLIPTDPNRRTDAMKLLALAAKDIEGRKTNGNKRPSQFSSRSVNNSSDNTELLLRMIENQQQQINVLMDIARSNSNIEEKPTGILDRDLEQAHNRHQDKRERQKRRKSAFAGGAF</sequence>
<feature type="transmembrane region" description="Helical" evidence="8">
    <location>
        <begin position="566"/>
        <end position="587"/>
    </location>
</feature>
<feature type="coiled-coil region" evidence="6">
    <location>
        <begin position="198"/>
        <end position="299"/>
    </location>
</feature>
<dbReference type="eggNOG" id="COG0739">
    <property type="taxonomic scope" value="Bacteria"/>
</dbReference>
<name>K9ASM1_9STAP</name>
<evidence type="ECO:0000256" key="4">
    <source>
        <dbReference type="ARBA" id="ARBA00012322"/>
    </source>
</evidence>
<feature type="transmembrane region" description="Helical" evidence="8">
    <location>
        <begin position="639"/>
        <end position="661"/>
    </location>
</feature>
<dbReference type="Gene3D" id="1.10.287.950">
    <property type="entry name" value="Methyl-accepting chemotaxis protein"/>
    <property type="match status" value="1"/>
</dbReference>
<feature type="region of interest" description="Disordered" evidence="7">
    <location>
        <begin position="1500"/>
        <end position="1529"/>
    </location>
</feature>
<dbReference type="eggNOG" id="COG1511">
    <property type="taxonomic scope" value="Bacteria"/>
</dbReference>
<accession>K9ASM1</accession>
<dbReference type="Gene3D" id="2.70.70.10">
    <property type="entry name" value="Glucose Permease (Domain IIA)"/>
    <property type="match status" value="1"/>
</dbReference>
<comment type="catalytic activity">
    <reaction evidence="1">
        <text>Hydrolysis of the -Gly-|-Gly- bond in the pentaglycine inter-peptide link joining staphylococcal cell wall peptidoglycans.</text>
        <dbReference type="EC" id="3.4.24.75"/>
    </reaction>
</comment>
<dbReference type="CDD" id="cd12797">
    <property type="entry name" value="M23_peptidase"/>
    <property type="match status" value="1"/>
</dbReference>
<dbReference type="PANTHER" id="PTHR37813:SF1">
    <property type="entry name" value="FELS-2 PROPHAGE PROTEIN"/>
    <property type="match status" value="1"/>
</dbReference>
<dbReference type="eggNOG" id="COG3953">
    <property type="taxonomic scope" value="Bacteria"/>
</dbReference>
<comment type="similarity">
    <text evidence="3">Belongs to the peptidase M23B family.</text>
</comment>
<proteinExistence type="inferred from homology"/>
<feature type="transmembrane region" description="Helical" evidence="8">
    <location>
        <begin position="373"/>
        <end position="396"/>
    </location>
</feature>
<keyword evidence="8" id="KW-0812">Transmembrane</keyword>
<keyword evidence="8" id="KW-1133">Transmembrane helix</keyword>
<dbReference type="STRING" id="1229783.C273_01690"/>
<evidence type="ECO:0000313" key="10">
    <source>
        <dbReference type="EMBL" id="EKU50314.1"/>
    </source>
</evidence>
<dbReference type="SUPFAM" id="SSF51261">
    <property type="entry name" value="Duplicated hybrid motif"/>
    <property type="match status" value="1"/>
</dbReference>
<evidence type="ECO:0000256" key="8">
    <source>
        <dbReference type="SAM" id="Phobius"/>
    </source>
</evidence>
<organism evidence="10 11">
    <name type="scientific">Staphylococcus massiliensis S46</name>
    <dbReference type="NCBI Taxonomy" id="1229783"/>
    <lineage>
        <taxon>Bacteria</taxon>
        <taxon>Bacillati</taxon>
        <taxon>Bacillota</taxon>
        <taxon>Bacilli</taxon>
        <taxon>Bacillales</taxon>
        <taxon>Staphylococcaceae</taxon>
        <taxon>Staphylococcus</taxon>
    </lineage>
</organism>
<dbReference type="Gene3D" id="1.20.120.20">
    <property type="entry name" value="Apolipoprotein"/>
    <property type="match status" value="2"/>
</dbReference>
<dbReference type="CDD" id="cd13402">
    <property type="entry name" value="LT_TF-like"/>
    <property type="match status" value="1"/>
</dbReference>
<evidence type="ECO:0000313" key="11">
    <source>
        <dbReference type="Proteomes" id="UP000009885"/>
    </source>
</evidence>
<dbReference type="Proteomes" id="UP000009885">
    <property type="component" value="Unassembled WGS sequence"/>
</dbReference>
<gene>
    <name evidence="10" type="ORF">C273_01690</name>
</gene>
<feature type="domain" description="M23ase beta-sheet core" evidence="9">
    <location>
        <begin position="1754"/>
        <end position="1856"/>
    </location>
</feature>
<feature type="compositionally biased region" description="Basic and acidic residues" evidence="7">
    <location>
        <begin position="2095"/>
        <end position="2115"/>
    </location>
</feature>
<dbReference type="PATRIC" id="fig|1229783.3.peg.343"/>
<keyword evidence="11" id="KW-1185">Reference proteome</keyword>
<evidence type="ECO:0000256" key="2">
    <source>
        <dbReference type="ARBA" id="ARBA00001947"/>
    </source>
</evidence>
<dbReference type="InterPro" id="IPR016047">
    <property type="entry name" value="M23ase_b-sheet_dom"/>
</dbReference>
<evidence type="ECO:0000256" key="1">
    <source>
        <dbReference type="ARBA" id="ARBA00001667"/>
    </source>
</evidence>
<feature type="transmembrane region" description="Helical" evidence="8">
    <location>
        <begin position="673"/>
        <end position="693"/>
    </location>
</feature>
<keyword evidence="6" id="KW-0175">Coiled coil</keyword>
<comment type="cofactor">
    <cofactor evidence="2">
        <name>Zn(2+)</name>
        <dbReference type="ChEBI" id="CHEBI:29105"/>
    </cofactor>
</comment>
<feature type="region of interest" description="Disordered" evidence="7">
    <location>
        <begin position="2040"/>
        <end position="2059"/>
    </location>
</feature>
<dbReference type="eggNOG" id="COG5412">
    <property type="taxonomic scope" value="Bacteria"/>
</dbReference>
<feature type="coiled-coil region" evidence="6">
    <location>
        <begin position="44"/>
        <end position="148"/>
    </location>
</feature>
<dbReference type="RefSeq" id="WP_009382075.1">
    <property type="nucleotide sequence ID" value="NZ_AMSQ01000002.1"/>
</dbReference>
<feature type="compositionally biased region" description="Low complexity" evidence="7">
    <location>
        <begin position="2050"/>
        <end position="2059"/>
    </location>
</feature>
<reference evidence="10 11" key="1">
    <citation type="journal article" date="2013" name="Genome Announc.">
        <title>Genome Sequence of Staphylococcus massiliensis Strain S46, Isolated from the Surface of Healthy Human Skin.</title>
        <authorList>
            <person name="Srivastav R."/>
            <person name="Singh A."/>
            <person name="Jangir P.K."/>
            <person name="Kumari C."/>
            <person name="Muduli S."/>
            <person name="Sharma R."/>
        </authorList>
    </citation>
    <scope>NUCLEOTIDE SEQUENCE [LARGE SCALE GENOMIC DNA]</scope>
    <source>
        <strain evidence="10 11">S46</strain>
    </source>
</reference>
<dbReference type="SUPFAM" id="SSF57997">
    <property type="entry name" value="Tropomyosin"/>
    <property type="match status" value="1"/>
</dbReference>
<dbReference type="Pfam" id="PF01551">
    <property type="entry name" value="Peptidase_M23"/>
    <property type="match status" value="1"/>
</dbReference>
<keyword evidence="5" id="KW-0645">Protease</keyword>